<comment type="caution">
    <text evidence="1">The sequence shown here is derived from an EMBL/GenBank/DDBJ whole genome shotgun (WGS) entry which is preliminary data.</text>
</comment>
<sequence length="132" mass="14898">MNLSTQDAHLVEQLFLDLSVKEVVQRFDGLQLVEPWASLYVDAIHDSRFGDAVWARYHIFGEVVDGLYEGKTILERITEDAMGYKKYAPEQYAEAVSFYRGASSTDVHTDVIEVILRIDGEDLTGINIPEDG</sequence>
<gene>
    <name evidence="1" type="ORF">NW762_007936</name>
</gene>
<keyword evidence="2" id="KW-1185">Reference proteome</keyword>
<evidence type="ECO:0000313" key="1">
    <source>
        <dbReference type="EMBL" id="KAJ4258849.1"/>
    </source>
</evidence>
<accession>A0A9W8S072</accession>
<protein>
    <submittedName>
        <fullName evidence="1">Uncharacterized protein</fullName>
    </submittedName>
</protein>
<organism evidence="1 2">
    <name type="scientific">Fusarium torreyae</name>
    <dbReference type="NCBI Taxonomy" id="1237075"/>
    <lineage>
        <taxon>Eukaryota</taxon>
        <taxon>Fungi</taxon>
        <taxon>Dikarya</taxon>
        <taxon>Ascomycota</taxon>
        <taxon>Pezizomycotina</taxon>
        <taxon>Sordariomycetes</taxon>
        <taxon>Hypocreomycetidae</taxon>
        <taxon>Hypocreales</taxon>
        <taxon>Nectriaceae</taxon>
        <taxon>Fusarium</taxon>
    </lineage>
</organism>
<dbReference type="Proteomes" id="UP001152049">
    <property type="component" value="Unassembled WGS sequence"/>
</dbReference>
<reference evidence="1" key="1">
    <citation type="submission" date="2022-09" db="EMBL/GenBank/DDBJ databases">
        <title>Fusarium specimens isolated from Avocado Roots.</title>
        <authorList>
            <person name="Stajich J."/>
            <person name="Roper C."/>
            <person name="Heimlech-Rivalta G."/>
        </authorList>
    </citation>
    <scope>NUCLEOTIDE SEQUENCE</scope>
    <source>
        <strain evidence="1">CF00136</strain>
    </source>
</reference>
<evidence type="ECO:0000313" key="2">
    <source>
        <dbReference type="Proteomes" id="UP001152049"/>
    </source>
</evidence>
<dbReference type="AlphaFoldDB" id="A0A9W8S072"/>
<dbReference type="EMBL" id="JAOQAZ010000015">
    <property type="protein sequence ID" value="KAJ4258849.1"/>
    <property type="molecule type" value="Genomic_DNA"/>
</dbReference>
<proteinExistence type="predicted"/>
<dbReference type="OrthoDB" id="5100247at2759"/>
<name>A0A9W8S072_9HYPO</name>